<keyword evidence="2" id="KW-1185">Reference proteome</keyword>
<evidence type="ECO:0000313" key="2">
    <source>
        <dbReference type="Proteomes" id="UP001595900"/>
    </source>
</evidence>
<reference evidence="2" key="1">
    <citation type="journal article" date="2019" name="Int. J. Syst. Evol. Microbiol.">
        <title>The Global Catalogue of Microorganisms (GCM) 10K type strain sequencing project: providing services to taxonomists for standard genome sequencing and annotation.</title>
        <authorList>
            <consortium name="The Broad Institute Genomics Platform"/>
            <consortium name="The Broad Institute Genome Sequencing Center for Infectious Disease"/>
            <person name="Wu L."/>
            <person name="Ma J."/>
        </authorList>
    </citation>
    <scope>NUCLEOTIDE SEQUENCE [LARGE SCALE GENOMIC DNA]</scope>
    <source>
        <strain evidence="2">CGMCC 1.10363</strain>
    </source>
</reference>
<comment type="caution">
    <text evidence="1">The sequence shown here is derived from an EMBL/GenBank/DDBJ whole genome shotgun (WGS) entry which is preliminary data.</text>
</comment>
<sequence>MARGLDDAVDAAAWAVERAIDADFARLEDLAVPAREVERLVSALERVDARPIAQLRDPLLLFPALGAAVDSAMPWQPPFVTDAILDLPAVQDALTSIAAAALASEAAAWWTTGCDLSSQWAARPIRDGKPALLSSGTASNEILASWSDYFAAEENRFSQRRMRNVSGTWWSTPHAHGGVQGQWAKLPSTTRRLGGLGAVALALQEDSWGDTEALLNPVLPAPGVRVYEVHGPEDLSRLVQKYPAPARWSRQYVWRQSTGMELDWAVPDYAAAAEDFDAIHLSVIGYLSTAGSAVPFPHGGGTVLAGWAPDETYWLTDHIEIHGPAEHWYRQDGDEMHQWRQRT</sequence>
<dbReference type="RefSeq" id="WP_390226553.1">
    <property type="nucleotide sequence ID" value="NZ_JBHSCN010000001.1"/>
</dbReference>
<accession>A0ABV8Q2T8</accession>
<gene>
    <name evidence="1" type="ORF">ACFOYW_00350</name>
</gene>
<organism evidence="1 2">
    <name type="scientific">Gryllotalpicola reticulitermitis</name>
    <dbReference type="NCBI Taxonomy" id="1184153"/>
    <lineage>
        <taxon>Bacteria</taxon>
        <taxon>Bacillati</taxon>
        <taxon>Actinomycetota</taxon>
        <taxon>Actinomycetes</taxon>
        <taxon>Micrococcales</taxon>
        <taxon>Microbacteriaceae</taxon>
        <taxon>Gryllotalpicola</taxon>
    </lineage>
</organism>
<proteinExistence type="predicted"/>
<dbReference type="EMBL" id="JBHSCN010000001">
    <property type="protein sequence ID" value="MFC4241806.1"/>
    <property type="molecule type" value="Genomic_DNA"/>
</dbReference>
<evidence type="ECO:0000313" key="1">
    <source>
        <dbReference type="EMBL" id="MFC4241806.1"/>
    </source>
</evidence>
<dbReference type="Proteomes" id="UP001595900">
    <property type="component" value="Unassembled WGS sequence"/>
</dbReference>
<name>A0ABV8Q2T8_9MICO</name>
<protein>
    <submittedName>
        <fullName evidence="1">Uncharacterized protein</fullName>
    </submittedName>
</protein>